<evidence type="ECO:0000313" key="2">
    <source>
        <dbReference type="Proteomes" id="UP000290289"/>
    </source>
</evidence>
<dbReference type="AlphaFoldDB" id="A0A498JN30"/>
<accession>A0A498JN30</accession>
<keyword evidence="2" id="KW-1185">Reference proteome</keyword>
<comment type="caution">
    <text evidence="1">The sequence shown here is derived from an EMBL/GenBank/DDBJ whole genome shotgun (WGS) entry which is preliminary data.</text>
</comment>
<proteinExistence type="predicted"/>
<organism evidence="1 2">
    <name type="scientific">Malus domestica</name>
    <name type="common">Apple</name>
    <name type="synonym">Pyrus malus</name>
    <dbReference type="NCBI Taxonomy" id="3750"/>
    <lineage>
        <taxon>Eukaryota</taxon>
        <taxon>Viridiplantae</taxon>
        <taxon>Streptophyta</taxon>
        <taxon>Embryophyta</taxon>
        <taxon>Tracheophyta</taxon>
        <taxon>Spermatophyta</taxon>
        <taxon>Magnoliopsida</taxon>
        <taxon>eudicotyledons</taxon>
        <taxon>Gunneridae</taxon>
        <taxon>Pentapetalae</taxon>
        <taxon>rosids</taxon>
        <taxon>fabids</taxon>
        <taxon>Rosales</taxon>
        <taxon>Rosaceae</taxon>
        <taxon>Amygdaloideae</taxon>
        <taxon>Maleae</taxon>
        <taxon>Malus</taxon>
    </lineage>
</organism>
<dbReference type="EMBL" id="RDQH01000333">
    <property type="protein sequence ID" value="RXH94731.1"/>
    <property type="molecule type" value="Genomic_DNA"/>
</dbReference>
<reference evidence="1 2" key="1">
    <citation type="submission" date="2018-10" db="EMBL/GenBank/DDBJ databases">
        <title>A high-quality apple genome assembly.</title>
        <authorList>
            <person name="Hu J."/>
        </authorList>
    </citation>
    <scope>NUCLEOTIDE SEQUENCE [LARGE SCALE GENOMIC DNA]</scope>
    <source>
        <strain evidence="2">cv. HFTH1</strain>
        <tissue evidence="1">Young leaf</tissue>
    </source>
</reference>
<dbReference type="Proteomes" id="UP000290289">
    <property type="component" value="Chromosome 7"/>
</dbReference>
<dbReference type="STRING" id="3750.A0A498JN30"/>
<evidence type="ECO:0000313" key="1">
    <source>
        <dbReference type="EMBL" id="RXH94731.1"/>
    </source>
</evidence>
<gene>
    <name evidence="1" type="ORF">DVH24_024415</name>
</gene>
<name>A0A498JN30_MALDO</name>
<sequence>METQQIYCGFPETHSSRPSSSKNTMEEYNTAMKKMMRNPYEYHHDLGQSRNFPTFTFLKLFLYLIGDAKSSITTILSSSNDMLLKLSRIRTFLFYLTTMQSIPVASTNVIARVQFSGMNCTLMTDDLESGT</sequence>
<protein>
    <submittedName>
        <fullName evidence="1">Uncharacterized protein</fullName>
    </submittedName>
</protein>